<dbReference type="Gene3D" id="3.60.10.10">
    <property type="entry name" value="Endonuclease/exonuclease/phosphatase"/>
    <property type="match status" value="1"/>
</dbReference>
<dbReference type="Pfam" id="PF03372">
    <property type="entry name" value="Exo_endo_phos"/>
    <property type="match status" value="1"/>
</dbReference>
<feature type="transmembrane region" description="Helical" evidence="1">
    <location>
        <begin position="20"/>
        <end position="41"/>
    </location>
</feature>
<evidence type="ECO:0000313" key="3">
    <source>
        <dbReference type="EMBL" id="GAA1793059.1"/>
    </source>
</evidence>
<dbReference type="RefSeq" id="WP_344083644.1">
    <property type="nucleotide sequence ID" value="NZ_BAAAPO010000026.1"/>
</dbReference>
<keyword evidence="1" id="KW-0472">Membrane</keyword>
<dbReference type="Proteomes" id="UP001499938">
    <property type="component" value="Unassembled WGS sequence"/>
</dbReference>
<reference evidence="3 4" key="1">
    <citation type="journal article" date="2019" name="Int. J. Syst. Evol. Microbiol.">
        <title>The Global Catalogue of Microorganisms (GCM) 10K type strain sequencing project: providing services to taxonomists for standard genome sequencing and annotation.</title>
        <authorList>
            <consortium name="The Broad Institute Genomics Platform"/>
            <consortium name="The Broad Institute Genome Sequencing Center for Infectious Disease"/>
            <person name="Wu L."/>
            <person name="Ma J."/>
        </authorList>
    </citation>
    <scope>NUCLEOTIDE SEQUENCE [LARGE SCALE GENOMIC DNA]</scope>
    <source>
        <strain evidence="3 4">JCM 15592</strain>
    </source>
</reference>
<keyword evidence="1" id="KW-1133">Transmembrane helix</keyword>
<keyword evidence="4" id="KW-1185">Reference proteome</keyword>
<protein>
    <recommendedName>
        <fullName evidence="2">Endonuclease/exonuclease/phosphatase domain-containing protein</fullName>
    </recommendedName>
</protein>
<evidence type="ECO:0000256" key="1">
    <source>
        <dbReference type="SAM" id="Phobius"/>
    </source>
</evidence>
<dbReference type="EMBL" id="BAAAPO010000026">
    <property type="protein sequence ID" value="GAA1793059.1"/>
    <property type="molecule type" value="Genomic_DNA"/>
</dbReference>
<dbReference type="InterPro" id="IPR005135">
    <property type="entry name" value="Endo/exonuclease/phosphatase"/>
</dbReference>
<feature type="transmembrane region" description="Helical" evidence="1">
    <location>
        <begin position="75"/>
        <end position="96"/>
    </location>
</feature>
<comment type="caution">
    <text evidence="3">The sequence shown here is derived from an EMBL/GenBank/DDBJ whole genome shotgun (WGS) entry which is preliminary data.</text>
</comment>
<feature type="domain" description="Endonuclease/exonuclease/phosphatase" evidence="2">
    <location>
        <begin position="111"/>
        <end position="316"/>
    </location>
</feature>
<dbReference type="InterPro" id="IPR036691">
    <property type="entry name" value="Endo/exonu/phosph_ase_sf"/>
</dbReference>
<evidence type="ECO:0000259" key="2">
    <source>
        <dbReference type="Pfam" id="PF03372"/>
    </source>
</evidence>
<sequence length="330" mass="34692">MSGTHTSARERVAARDVLRAALAVCALTGLVLTLVRVIPAAQRLPVLPLLASFVPFGILPWAVAAILAAALRQRIVALLAIAALALHISWLAPYYLRTAPQDTAAAALKVASANILGGATDLDRLSANTADRDVVVLIELDPASEAYVDSIGWLDRYPYRIGRSDPDGAPGLKIYSRFPLTERANLDLQLGGRAVRVDLPSGDQPTILAVHAINPLLGISPWHTEGERIAEAAATYGDGPLVVLGDFNATPDHLTIRTIRSRAHLTSAADALGAGWLPTWPADSWLPPILPLDQALVSSALTPTAVHTIAAPGSDHLGIAVDLALTAQQG</sequence>
<evidence type="ECO:0000313" key="4">
    <source>
        <dbReference type="Proteomes" id="UP001499938"/>
    </source>
</evidence>
<name>A0ABN2LLR1_9MICO</name>
<gene>
    <name evidence="3" type="ORF">GCM10009811_17330</name>
</gene>
<keyword evidence="1" id="KW-0812">Transmembrane</keyword>
<proteinExistence type="predicted"/>
<dbReference type="SUPFAM" id="SSF56219">
    <property type="entry name" value="DNase I-like"/>
    <property type="match status" value="1"/>
</dbReference>
<organism evidence="3 4">
    <name type="scientific">Nostocoides veronense</name>
    <dbReference type="NCBI Taxonomy" id="330836"/>
    <lineage>
        <taxon>Bacteria</taxon>
        <taxon>Bacillati</taxon>
        <taxon>Actinomycetota</taxon>
        <taxon>Actinomycetes</taxon>
        <taxon>Micrococcales</taxon>
        <taxon>Intrasporangiaceae</taxon>
        <taxon>Nostocoides</taxon>
    </lineage>
</organism>
<feature type="transmembrane region" description="Helical" evidence="1">
    <location>
        <begin position="47"/>
        <end position="68"/>
    </location>
</feature>
<accession>A0ABN2LLR1</accession>